<evidence type="ECO:0000259" key="5">
    <source>
        <dbReference type="Pfam" id="PF00496"/>
    </source>
</evidence>
<dbReference type="Gene3D" id="3.10.105.10">
    <property type="entry name" value="Dipeptide-binding Protein, Domain 3"/>
    <property type="match status" value="1"/>
</dbReference>
<dbReference type="CDD" id="cd00995">
    <property type="entry name" value="PBP2_NikA_DppA_OppA_like"/>
    <property type="match status" value="1"/>
</dbReference>
<dbReference type="InterPro" id="IPR039424">
    <property type="entry name" value="SBP_5"/>
</dbReference>
<comment type="caution">
    <text evidence="6">The sequence shown here is derived from an EMBL/GenBank/DDBJ whole genome shotgun (WGS) entry which is preliminary data.</text>
</comment>
<keyword evidence="3" id="KW-0813">Transport</keyword>
<evidence type="ECO:0000256" key="2">
    <source>
        <dbReference type="ARBA" id="ARBA00005695"/>
    </source>
</evidence>
<keyword evidence="7" id="KW-1185">Reference proteome</keyword>
<dbReference type="Gene3D" id="3.40.190.10">
    <property type="entry name" value="Periplasmic binding protein-like II"/>
    <property type="match status" value="1"/>
</dbReference>
<evidence type="ECO:0000313" key="6">
    <source>
        <dbReference type="EMBL" id="MBZ6074900.1"/>
    </source>
</evidence>
<reference evidence="6 7" key="1">
    <citation type="submission" date="2021-09" db="EMBL/GenBank/DDBJ databases">
        <title>The complete genome sequence of a new microorganism.</title>
        <authorList>
            <person name="Zi Z."/>
        </authorList>
    </citation>
    <scope>NUCLEOTIDE SEQUENCE [LARGE SCALE GENOMIC DNA]</scope>
    <source>
        <strain evidence="6 7">WGZ8</strain>
    </source>
</reference>
<dbReference type="EMBL" id="JAIRBM010000001">
    <property type="protein sequence ID" value="MBZ6074900.1"/>
    <property type="molecule type" value="Genomic_DNA"/>
</dbReference>
<feature type="domain" description="Solute-binding protein family 5" evidence="5">
    <location>
        <begin position="95"/>
        <end position="449"/>
    </location>
</feature>
<dbReference type="PIRSF" id="PIRSF002741">
    <property type="entry name" value="MppA"/>
    <property type="match status" value="1"/>
</dbReference>
<organism evidence="6 7">
    <name type="scientific">Microvirga puerhi</name>
    <dbReference type="NCBI Taxonomy" id="2876078"/>
    <lineage>
        <taxon>Bacteria</taxon>
        <taxon>Pseudomonadati</taxon>
        <taxon>Pseudomonadota</taxon>
        <taxon>Alphaproteobacteria</taxon>
        <taxon>Hyphomicrobiales</taxon>
        <taxon>Methylobacteriaceae</taxon>
        <taxon>Microvirga</taxon>
    </lineage>
</organism>
<dbReference type="SUPFAM" id="SSF53850">
    <property type="entry name" value="Periplasmic binding protein-like II"/>
    <property type="match status" value="1"/>
</dbReference>
<dbReference type="InterPro" id="IPR000914">
    <property type="entry name" value="SBP_5_dom"/>
</dbReference>
<comment type="similarity">
    <text evidence="2">Belongs to the bacterial solute-binding protein 5 family.</text>
</comment>
<dbReference type="PROSITE" id="PS51257">
    <property type="entry name" value="PROKAR_LIPOPROTEIN"/>
    <property type="match status" value="1"/>
</dbReference>
<accession>A0ABS7VHB8</accession>
<dbReference type="Proteomes" id="UP000704176">
    <property type="component" value="Unassembled WGS sequence"/>
</dbReference>
<evidence type="ECO:0000256" key="4">
    <source>
        <dbReference type="ARBA" id="ARBA00022729"/>
    </source>
</evidence>
<name>A0ABS7VHB8_9HYPH</name>
<keyword evidence="4" id="KW-0732">Signal</keyword>
<dbReference type="InterPro" id="IPR006311">
    <property type="entry name" value="TAT_signal"/>
</dbReference>
<evidence type="ECO:0000313" key="7">
    <source>
        <dbReference type="Proteomes" id="UP000704176"/>
    </source>
</evidence>
<sequence length="531" mass="58380">MKNDQDFPTLPDEALALDRRHLLRLWLTGSILLACPPGLAMAAGAAGASKAGGTLRIGADADPIGLDPTIVTAFSSNDFTALLYSGLLRWNAKMEVEPDLALSYDMPDEKTYVFKLRQGVKFHNGKDFTAEDVKYTFDRILDPATASRLRTQYASIDSVTIVDPFTVRFALKNRDAAFLSYLASNPDGAIVPKEVEELVTKPVGTGPFVFESYQPNQQFTLARNPHYFEDGLPNLEKVVFKFYKDQATLSSALRSKTIDMTWLKDPKVAALMARASKDFISAPGQTSRTFPVWLNMKAPPLNDVRVRRALSLATDRQACLQTVLGGSGKVGAMIPESQVGGYDGVGEMPYYKPDPAAAKALLAEAGFPDGIDLGDYIVVAANPLDVACAQILQQQWQAAGIKVKIVPMETAPLLNQWSSGTWATLLSVALSWTPDSDAILQYLNSQSKFGKAMGITDEGLDRMMTEARAETDNTKRAAKNLAIQKHIADQAYVLQVYQYPLRWEIWWNYVEGYVPLAANIRSFVRNTSLKG</sequence>
<dbReference type="InterPro" id="IPR030678">
    <property type="entry name" value="Peptide/Ni-bd"/>
</dbReference>
<dbReference type="PROSITE" id="PS51318">
    <property type="entry name" value="TAT"/>
    <property type="match status" value="1"/>
</dbReference>
<dbReference type="Pfam" id="PF00496">
    <property type="entry name" value="SBP_bac_5"/>
    <property type="match status" value="1"/>
</dbReference>
<evidence type="ECO:0000256" key="1">
    <source>
        <dbReference type="ARBA" id="ARBA00004418"/>
    </source>
</evidence>
<evidence type="ECO:0000256" key="3">
    <source>
        <dbReference type="ARBA" id="ARBA00022448"/>
    </source>
</evidence>
<dbReference type="PANTHER" id="PTHR30290">
    <property type="entry name" value="PERIPLASMIC BINDING COMPONENT OF ABC TRANSPORTER"/>
    <property type="match status" value="1"/>
</dbReference>
<dbReference type="PANTHER" id="PTHR30290:SF9">
    <property type="entry name" value="OLIGOPEPTIDE-BINDING PROTEIN APPA"/>
    <property type="match status" value="1"/>
</dbReference>
<protein>
    <submittedName>
        <fullName evidence="6">ABC transporter substrate-binding protein</fullName>
    </submittedName>
</protein>
<proteinExistence type="inferred from homology"/>
<comment type="subcellular location">
    <subcellularLocation>
        <location evidence="1">Periplasm</location>
    </subcellularLocation>
</comment>
<dbReference type="RefSeq" id="WP_224310951.1">
    <property type="nucleotide sequence ID" value="NZ_JAIRBM010000001.1"/>
</dbReference>
<gene>
    <name evidence="6" type="ORF">K9B37_01105</name>
</gene>